<sequence>MLARTLLVWFVLLAVPFQGYAAAAMACAHGVGQPERVTTPPCHGSAQKADADSQAGHKKYGNCRGDCAACSVGAAIAPALPDTGGSERPRGPRPASTPAPIAAVDPDLPDRPPRHRLA</sequence>
<gene>
    <name evidence="3" type="ORF">LQ564_08695</name>
</gene>
<evidence type="ECO:0008006" key="5">
    <source>
        <dbReference type="Google" id="ProtNLM"/>
    </source>
</evidence>
<dbReference type="PROSITE" id="PS51257">
    <property type="entry name" value="PROKAR_LIPOPROTEIN"/>
    <property type="match status" value="1"/>
</dbReference>
<organism evidence="3 4">
    <name type="scientific">Massilia phyllostachyos</name>
    <dbReference type="NCBI Taxonomy" id="2898585"/>
    <lineage>
        <taxon>Bacteria</taxon>
        <taxon>Pseudomonadati</taxon>
        <taxon>Pseudomonadota</taxon>
        <taxon>Betaproteobacteria</taxon>
        <taxon>Burkholderiales</taxon>
        <taxon>Oxalobacteraceae</taxon>
        <taxon>Telluria group</taxon>
        <taxon>Massilia</taxon>
    </lineage>
</organism>
<keyword evidence="2" id="KW-0732">Signal</keyword>
<dbReference type="Proteomes" id="UP001179361">
    <property type="component" value="Unassembled WGS sequence"/>
</dbReference>
<name>A0ABS8Q3S3_9BURK</name>
<evidence type="ECO:0000313" key="4">
    <source>
        <dbReference type="Proteomes" id="UP001179361"/>
    </source>
</evidence>
<reference evidence="3" key="1">
    <citation type="submission" date="2021-11" db="EMBL/GenBank/DDBJ databases">
        <title>The complete genome of Massilia sp sp. G4R7.</title>
        <authorList>
            <person name="Liu L."/>
            <person name="Yue J."/>
            <person name="Yuan J."/>
            <person name="Yang F."/>
            <person name="Li L."/>
        </authorList>
    </citation>
    <scope>NUCLEOTIDE SEQUENCE</scope>
    <source>
        <strain evidence="3">G4R7</strain>
    </source>
</reference>
<evidence type="ECO:0000313" key="3">
    <source>
        <dbReference type="EMBL" id="MCD2516390.1"/>
    </source>
</evidence>
<feature type="chain" id="PRO_5047528275" description="DUF2946 domain-containing protein" evidence="2">
    <location>
        <begin position="22"/>
        <end position="118"/>
    </location>
</feature>
<dbReference type="RefSeq" id="WP_231057708.1">
    <property type="nucleotide sequence ID" value="NZ_JAJNOC010000002.1"/>
</dbReference>
<dbReference type="EMBL" id="JAJNOC010000002">
    <property type="protein sequence ID" value="MCD2516390.1"/>
    <property type="molecule type" value="Genomic_DNA"/>
</dbReference>
<feature type="region of interest" description="Disordered" evidence="1">
    <location>
        <begin position="79"/>
        <end position="118"/>
    </location>
</feature>
<accession>A0ABS8Q3S3</accession>
<evidence type="ECO:0000256" key="2">
    <source>
        <dbReference type="SAM" id="SignalP"/>
    </source>
</evidence>
<feature type="signal peptide" evidence="2">
    <location>
        <begin position="1"/>
        <end position="21"/>
    </location>
</feature>
<protein>
    <recommendedName>
        <fullName evidence="5">DUF2946 domain-containing protein</fullName>
    </recommendedName>
</protein>
<proteinExistence type="predicted"/>
<evidence type="ECO:0000256" key="1">
    <source>
        <dbReference type="SAM" id="MobiDB-lite"/>
    </source>
</evidence>
<feature type="region of interest" description="Disordered" evidence="1">
    <location>
        <begin position="33"/>
        <end position="59"/>
    </location>
</feature>
<comment type="caution">
    <text evidence="3">The sequence shown here is derived from an EMBL/GenBank/DDBJ whole genome shotgun (WGS) entry which is preliminary data.</text>
</comment>
<keyword evidence="4" id="KW-1185">Reference proteome</keyword>